<accession>A0A4Q0Y2Y6</accession>
<proteinExistence type="predicted"/>
<name>A0A4Q0Y2Y6_9BACT</name>
<evidence type="ECO:0000313" key="2">
    <source>
        <dbReference type="Proteomes" id="UP000290191"/>
    </source>
</evidence>
<reference evidence="1 2" key="1">
    <citation type="submission" date="2017-10" db="EMBL/GenBank/DDBJ databases">
        <title>Genomics of the genus Arcobacter.</title>
        <authorList>
            <person name="Perez-Cataluna A."/>
            <person name="Figueras M.J."/>
        </authorList>
    </citation>
    <scope>NUCLEOTIDE SEQUENCE [LARGE SCALE GENOMIC DNA]</scope>
    <source>
        <strain evidence="1 2">DSM 24636</strain>
    </source>
</reference>
<gene>
    <name evidence="1" type="ORF">CRV06_05170</name>
</gene>
<keyword evidence="2" id="KW-1185">Reference proteome</keyword>
<evidence type="ECO:0000313" key="1">
    <source>
        <dbReference type="EMBL" id="RXJ63584.1"/>
    </source>
</evidence>
<protein>
    <submittedName>
        <fullName evidence="1">Uncharacterized protein</fullName>
    </submittedName>
</protein>
<organism evidence="1 2">
    <name type="scientific">Halarcobacter anaerophilus</name>
    <dbReference type="NCBI Taxonomy" id="877500"/>
    <lineage>
        <taxon>Bacteria</taxon>
        <taxon>Pseudomonadati</taxon>
        <taxon>Campylobacterota</taxon>
        <taxon>Epsilonproteobacteria</taxon>
        <taxon>Campylobacterales</taxon>
        <taxon>Arcobacteraceae</taxon>
        <taxon>Halarcobacter</taxon>
    </lineage>
</organism>
<comment type="caution">
    <text evidence="1">The sequence shown here is derived from an EMBL/GenBank/DDBJ whole genome shotgun (WGS) entry which is preliminary data.</text>
</comment>
<dbReference type="RefSeq" id="WP_129081630.1">
    <property type="nucleotide sequence ID" value="NZ_CP041070.1"/>
</dbReference>
<dbReference type="OrthoDB" id="9554592at2"/>
<sequence length="397" mass="44852">MTKLNIKMRDTEVSVETDFGANDIVKLITGIEQSKNIIPIVTLTTEMTKQEEIYSIGKVGTKGFGVAAIEDTYLPKGFKKLKGHDDIDSDNYGNVLDNNGSQLVWIPRFYFKWTSKNKCKISDYQKEGYALHEMFYDGGMQLRGIFVDKYECGNIDGIFASKEGIEPCSTRGNNSITDLKNNPSETYGGLYKAVKTRGQNYNLTTLFTYNGLSMLMFANNNNSLEKIKYHNNQKCGVFWIDPYRYEVASGFIKLNNNDSIFKVISKDVKIKDFKDDKDAYNPDFYDDIDLSGVVDGDDFWVFLDDKVQTFSMEDTKKTCLGIPRAEALSSESNDTYANAGMYRYLRDEMAPIVGTWGDSSAAGAFAMNLYYSRTYSYYYVGGRASFNVPMSGTNDSE</sequence>
<dbReference type="Proteomes" id="UP000290191">
    <property type="component" value="Unassembled WGS sequence"/>
</dbReference>
<dbReference type="EMBL" id="PDKO01000003">
    <property type="protein sequence ID" value="RXJ63584.1"/>
    <property type="molecule type" value="Genomic_DNA"/>
</dbReference>
<dbReference type="AlphaFoldDB" id="A0A4Q0Y2Y6"/>